<dbReference type="RefSeq" id="WP_077410045.1">
    <property type="nucleotide sequence ID" value="NZ_JBHRTS010000002.1"/>
</dbReference>
<sequence>MSDWKNEALRKIGRNLVNLSKIEGMLKLFLSRVNFQCPINELQSTLEAKKKRYEKMTLGQVIKDYLRTYNSDLEQIHQYPDDRKEAWVSFSFTTETEALAIHKRDYDFLIRHRNKLVHELLIRFNPESEKNCKALIEKLDEQHQHIQRHSKYQQQQLYVLDEAIRRYFMNQSNQ</sequence>
<gene>
    <name evidence="1" type="ORF">ACFODZ_03840</name>
</gene>
<organism evidence="1 2">
    <name type="scientific">Marinicella sediminis</name>
    <dbReference type="NCBI Taxonomy" id="1792834"/>
    <lineage>
        <taxon>Bacteria</taxon>
        <taxon>Pseudomonadati</taxon>
        <taxon>Pseudomonadota</taxon>
        <taxon>Gammaproteobacteria</taxon>
        <taxon>Lysobacterales</taxon>
        <taxon>Marinicellaceae</taxon>
        <taxon>Marinicella</taxon>
    </lineage>
</organism>
<dbReference type="Proteomes" id="UP001595533">
    <property type="component" value="Unassembled WGS sequence"/>
</dbReference>
<name>A0ABV7JBB5_9GAMM</name>
<proteinExistence type="predicted"/>
<dbReference type="EMBL" id="JBHRTS010000002">
    <property type="protein sequence ID" value="MFC3193371.1"/>
    <property type="molecule type" value="Genomic_DNA"/>
</dbReference>
<evidence type="ECO:0000313" key="2">
    <source>
        <dbReference type="Proteomes" id="UP001595533"/>
    </source>
</evidence>
<protein>
    <submittedName>
        <fullName evidence="1">Uncharacterized protein</fullName>
    </submittedName>
</protein>
<accession>A0ABV7JBB5</accession>
<reference evidence="2" key="1">
    <citation type="journal article" date="2019" name="Int. J. Syst. Evol. Microbiol.">
        <title>The Global Catalogue of Microorganisms (GCM) 10K type strain sequencing project: providing services to taxonomists for standard genome sequencing and annotation.</title>
        <authorList>
            <consortium name="The Broad Institute Genomics Platform"/>
            <consortium name="The Broad Institute Genome Sequencing Center for Infectious Disease"/>
            <person name="Wu L."/>
            <person name="Ma J."/>
        </authorList>
    </citation>
    <scope>NUCLEOTIDE SEQUENCE [LARGE SCALE GENOMIC DNA]</scope>
    <source>
        <strain evidence="2">KCTC 42953</strain>
    </source>
</reference>
<keyword evidence="2" id="KW-1185">Reference proteome</keyword>
<evidence type="ECO:0000313" key="1">
    <source>
        <dbReference type="EMBL" id="MFC3193371.1"/>
    </source>
</evidence>
<comment type="caution">
    <text evidence="1">The sequence shown here is derived from an EMBL/GenBank/DDBJ whole genome shotgun (WGS) entry which is preliminary data.</text>
</comment>